<feature type="domain" description="Putative glycogen debranching enzyme N-terminal" evidence="1">
    <location>
        <begin position="34"/>
        <end position="226"/>
    </location>
</feature>
<dbReference type="Gene3D" id="1.50.10.10">
    <property type="match status" value="1"/>
</dbReference>
<feature type="domain" description="Mannosylglycerate hydrolase MGH1-like glycoside hydrolase" evidence="2">
    <location>
        <begin position="309"/>
        <end position="610"/>
    </location>
</feature>
<organism evidence="3 4">
    <name type="scientific">Afipia massiliensis</name>
    <dbReference type="NCBI Taxonomy" id="211460"/>
    <lineage>
        <taxon>Bacteria</taxon>
        <taxon>Pseudomonadati</taxon>
        <taxon>Pseudomonadota</taxon>
        <taxon>Alphaproteobacteria</taxon>
        <taxon>Hyphomicrobiales</taxon>
        <taxon>Nitrobacteraceae</taxon>
        <taxon>Afipia</taxon>
    </lineage>
</organism>
<sequence>MVVLSHAARGAISPQETPFYIPAMGSIARPRRILKANDTFAVVDNYGDIGTSSDPDGIFNCDTRYLSRLKLTVNGLEPLLLGSTVRDDNTALMADLTNSDIYVRDQLVLPKDTVHIIRTSFIWQGHFYTRFRICNHGSERVSITVSLAFANDFADIFEVRGMRRVRRGTRRPSVIRENSVYLFYEGLDAEERSTSLSFDPVPDQMDDGYAAYDMTLDPRQRKSIFLTVKCNGKPDDPPVPFLKGMAQASRSQRREKLDHVGIGTSSDVINQILARSLWDLRMLTTETPEGDYPYAGIPWYSTTFGRDGILTALQMLWCKPRLAQGVLTRLAAFQAKSTDQLNDAEPGKILHEMRAGEMARLREIPFGLYYGSVDATPLFVLLAGEYAERTGDMETIRSLWPNIQAALMWIDEHSALDDHGFLRYSRNNTEGLVNQGWKDSFDSVFHADGRLAEGSIALAEVQAYVYAAKRSIAKAVRKLGSADHADRLEGEAETLASHFEKAFWCDEIDTYAIALDGEGNPCRVRTSNAGHVLFGGMASPERAKRIIQGLMTPQFFSGWGIRTVAAGENRYNPMSYHNGSIWPHDNALIAVGMARYGYKIAACRVFEAISSTASYMDLRRLPELFCGFRRRRGQAPTLYPVACSPQAWACGAPFAMLQACLGLEFQPECNCIRLIDPILPRFLNMLVLRNLELGGARIDFALYRHEDNVSLQILRNPDGIEVFISHRRSPSSP</sequence>
<accession>A0A840N9M3</accession>
<name>A0A840N9M3_9BRAD</name>
<comment type="caution">
    <text evidence="3">The sequence shown here is derived from an EMBL/GenBank/DDBJ whole genome shotgun (WGS) entry which is preliminary data.</text>
</comment>
<proteinExistence type="predicted"/>
<dbReference type="InterPro" id="IPR032856">
    <property type="entry name" value="GDE_N_bis"/>
</dbReference>
<gene>
    <name evidence="3" type="ORF">HNQ36_005255</name>
</gene>
<dbReference type="Pfam" id="PF14742">
    <property type="entry name" value="GDE_N_bis"/>
    <property type="match status" value="1"/>
</dbReference>
<dbReference type="Proteomes" id="UP000521227">
    <property type="component" value="Unassembled WGS sequence"/>
</dbReference>
<evidence type="ECO:0000259" key="2">
    <source>
        <dbReference type="Pfam" id="PF22422"/>
    </source>
</evidence>
<dbReference type="SUPFAM" id="SSF48208">
    <property type="entry name" value="Six-hairpin glycosidases"/>
    <property type="match status" value="1"/>
</dbReference>
<reference evidence="3 4" key="1">
    <citation type="submission" date="2020-08" db="EMBL/GenBank/DDBJ databases">
        <title>Genomic Encyclopedia of Type Strains, Phase IV (KMG-IV): sequencing the most valuable type-strain genomes for metagenomic binning, comparative biology and taxonomic classification.</title>
        <authorList>
            <person name="Goeker M."/>
        </authorList>
    </citation>
    <scope>NUCLEOTIDE SEQUENCE [LARGE SCALE GENOMIC DNA]</scope>
    <source>
        <strain evidence="3 4">DSM 17498</strain>
    </source>
</reference>
<dbReference type="Pfam" id="PF22422">
    <property type="entry name" value="MGH1-like_GH"/>
    <property type="match status" value="1"/>
</dbReference>
<dbReference type="GO" id="GO:0005975">
    <property type="term" value="P:carbohydrate metabolic process"/>
    <property type="evidence" value="ECO:0007669"/>
    <property type="project" value="InterPro"/>
</dbReference>
<evidence type="ECO:0000313" key="3">
    <source>
        <dbReference type="EMBL" id="MBB5055244.1"/>
    </source>
</evidence>
<dbReference type="InterPro" id="IPR012341">
    <property type="entry name" value="6hp_glycosidase-like_sf"/>
</dbReference>
<dbReference type="InterPro" id="IPR008928">
    <property type="entry name" value="6-hairpin_glycosidase_sf"/>
</dbReference>
<dbReference type="EMBL" id="JACHIJ010000013">
    <property type="protein sequence ID" value="MBB5055244.1"/>
    <property type="molecule type" value="Genomic_DNA"/>
</dbReference>
<protein>
    <submittedName>
        <fullName evidence="3">Glycogen debranching enzyme</fullName>
    </submittedName>
</protein>
<evidence type="ECO:0000259" key="1">
    <source>
        <dbReference type="Pfam" id="PF14742"/>
    </source>
</evidence>
<evidence type="ECO:0000313" key="4">
    <source>
        <dbReference type="Proteomes" id="UP000521227"/>
    </source>
</evidence>
<dbReference type="InterPro" id="IPR054491">
    <property type="entry name" value="MGH1-like_GH"/>
</dbReference>
<dbReference type="AlphaFoldDB" id="A0A840N9M3"/>